<evidence type="ECO:0000256" key="1">
    <source>
        <dbReference type="SAM" id="SignalP"/>
    </source>
</evidence>
<protein>
    <submittedName>
        <fullName evidence="3">Stage II sporulation protein B</fullName>
    </submittedName>
</protein>
<evidence type="ECO:0000313" key="4">
    <source>
        <dbReference type="Proteomes" id="UP000027473"/>
    </source>
</evidence>
<feature type="signal peptide" evidence="1">
    <location>
        <begin position="1"/>
        <end position="21"/>
    </location>
</feature>
<dbReference type="InterPro" id="IPR051922">
    <property type="entry name" value="Bact_Sporulation_Assoc"/>
</dbReference>
<sequence>MKITKITTVCCLALCFMACSSGNIKEKINIFKTTQRGTTQPRNIKKPMDNAYSLLNGKDYPKVENNFGQEVPYLQPVNDTKNQDFFETYDEKKASQFFKNLKIEGYGSNSMYWRWKTSISKTSLFQKIAQRIPQISARGRKNVFVLTNGVWLNNQKISDVGSVKDIKVLSRGASGVITHLLVETSKGSYLITKEYNIRRLLATNGKVFGARGGSSDYSKTAIADGSPLLPSASLVFEIGMFSVDIYGGGFGHGSGMIQYGAGDLATNYGFSYKDILNHYYTNVNLVDMDTVAGVEQNIKVGLTKPNGSLEHGQIFITGGGKLRVYAEDESFDYTFDPNTEIRITPKAGRLYVKTKVKEFWTDKKFFVDGGGYYLLVKNLRKAHTSNPRYRGKIQFVPKGNVLHMISVVDMEDYLKQVVPSEMPRSFGVEALKVQAVAARTYAISDFLKGRYAALGFHVKDTTESQVYNNQVENEDANRAIEATRGEILVYQGVPIDAKYSSTSAGFTEAAHRIW</sequence>
<dbReference type="Pfam" id="PF08486">
    <property type="entry name" value="SpoIID"/>
    <property type="match status" value="1"/>
</dbReference>
<organism evidence="3 4">
    <name type="scientific">Fusobacterium necrophorum BL</name>
    <dbReference type="NCBI Taxonomy" id="1441732"/>
    <lineage>
        <taxon>Bacteria</taxon>
        <taxon>Fusobacteriati</taxon>
        <taxon>Fusobacteriota</taxon>
        <taxon>Fusobacteriia</taxon>
        <taxon>Fusobacteriales</taxon>
        <taxon>Fusobacteriaceae</taxon>
        <taxon>Fusobacterium</taxon>
    </lineage>
</organism>
<dbReference type="AlphaFoldDB" id="A0AB73BSY0"/>
<evidence type="ECO:0000313" key="3">
    <source>
        <dbReference type="EMBL" id="KDE60644.1"/>
    </source>
</evidence>
<gene>
    <name evidence="3" type="ORF">FUSO3_12405</name>
</gene>
<keyword evidence="1" id="KW-0732">Signal</keyword>
<dbReference type="Proteomes" id="UP000027473">
    <property type="component" value="Unassembled WGS sequence"/>
</dbReference>
<name>A0AB73BSY0_9FUSO</name>
<dbReference type="PANTHER" id="PTHR30032">
    <property type="entry name" value="N-ACETYLMURAMOYL-L-ALANINE AMIDASE-RELATED"/>
    <property type="match status" value="1"/>
</dbReference>
<dbReference type="InterPro" id="IPR013486">
    <property type="entry name" value="SpoIID/LytB"/>
</dbReference>
<proteinExistence type="predicted"/>
<dbReference type="EMBL" id="JAAC01000235">
    <property type="protein sequence ID" value="KDE60644.1"/>
    <property type="molecule type" value="Genomic_DNA"/>
</dbReference>
<dbReference type="GO" id="GO:0030288">
    <property type="term" value="C:outer membrane-bounded periplasmic space"/>
    <property type="evidence" value="ECO:0007669"/>
    <property type="project" value="TreeGrafter"/>
</dbReference>
<dbReference type="PANTHER" id="PTHR30032:SF4">
    <property type="entry name" value="AMIDASE ENHANCER"/>
    <property type="match status" value="1"/>
</dbReference>
<feature type="chain" id="PRO_5044506936" evidence="1">
    <location>
        <begin position="22"/>
        <end position="514"/>
    </location>
</feature>
<accession>A0AB73BSY0</accession>
<dbReference type="NCBIfam" id="TIGR02669">
    <property type="entry name" value="SpoIID_LytB"/>
    <property type="match status" value="1"/>
</dbReference>
<comment type="caution">
    <text evidence="3">The sequence shown here is derived from an EMBL/GenBank/DDBJ whole genome shotgun (WGS) entry which is preliminary data.</text>
</comment>
<dbReference type="GO" id="GO:0030435">
    <property type="term" value="P:sporulation resulting in formation of a cellular spore"/>
    <property type="evidence" value="ECO:0007669"/>
    <property type="project" value="InterPro"/>
</dbReference>
<dbReference type="InterPro" id="IPR013693">
    <property type="entry name" value="SpoIID/LytB_N"/>
</dbReference>
<evidence type="ECO:0000259" key="2">
    <source>
        <dbReference type="Pfam" id="PF08486"/>
    </source>
</evidence>
<dbReference type="RefSeq" id="WP_226929708.1">
    <property type="nucleotide sequence ID" value="NZ_JAAC01000235.1"/>
</dbReference>
<reference evidence="3 4" key="1">
    <citation type="submission" date="2014-01" db="EMBL/GenBank/DDBJ databases">
        <title>Comparative genomics of Fusobacterium necrophorum wild isolates.</title>
        <authorList>
            <person name="Kittichotirat W."/>
            <person name="Bumgarner R.E."/>
            <person name="Lawrence P."/>
        </authorList>
    </citation>
    <scope>NUCLEOTIDE SEQUENCE [LARGE SCALE GENOMIC DNA]</scope>
    <source>
        <strain evidence="3 4">BL</strain>
    </source>
</reference>
<feature type="domain" description="Sporulation stage II protein D amidase enhancer LytB N-terminal" evidence="2">
    <location>
        <begin position="402"/>
        <end position="490"/>
    </location>
</feature>